<keyword evidence="4 9" id="KW-0812">Transmembrane</keyword>
<dbReference type="PANTHER" id="PTHR34582:SF2">
    <property type="entry name" value="UPF0702 TRANSMEMBRANE PROTEIN YDFR"/>
    <property type="match status" value="1"/>
</dbReference>
<dbReference type="GO" id="GO:0005886">
    <property type="term" value="C:plasma membrane"/>
    <property type="evidence" value="ECO:0007669"/>
    <property type="project" value="UniProtKB-SubCell"/>
</dbReference>
<dbReference type="PANTHER" id="PTHR34582">
    <property type="entry name" value="UPF0702 TRANSMEMBRANE PROTEIN YCAP"/>
    <property type="match status" value="1"/>
</dbReference>
<evidence type="ECO:0000256" key="4">
    <source>
        <dbReference type="ARBA" id="ARBA00022692"/>
    </source>
</evidence>
<gene>
    <name evidence="11" type="ordered locus">Bcell_2774</name>
</gene>
<evidence type="ECO:0000259" key="10">
    <source>
        <dbReference type="Pfam" id="PF04239"/>
    </source>
</evidence>
<dbReference type="STRING" id="649639.Bcell_2774"/>
<organism evidence="11 12">
    <name type="scientific">Evansella cellulosilytica (strain ATCC 21833 / DSM 2522 / FERM P-1141 / JCM 9156 / N-4)</name>
    <name type="common">Bacillus cellulosilyticus</name>
    <dbReference type="NCBI Taxonomy" id="649639"/>
    <lineage>
        <taxon>Bacteria</taxon>
        <taxon>Bacillati</taxon>
        <taxon>Bacillota</taxon>
        <taxon>Bacilli</taxon>
        <taxon>Bacillales</taxon>
        <taxon>Bacillaceae</taxon>
        <taxon>Evansella</taxon>
    </lineage>
</organism>
<evidence type="ECO:0000256" key="1">
    <source>
        <dbReference type="ARBA" id="ARBA00004651"/>
    </source>
</evidence>
<feature type="domain" description="YetF C-terminal" evidence="10">
    <location>
        <begin position="82"/>
        <end position="166"/>
    </location>
</feature>
<dbReference type="eggNOG" id="COG2323">
    <property type="taxonomic scope" value="Bacteria"/>
</dbReference>
<feature type="transmembrane region" description="Helical" evidence="9">
    <location>
        <begin position="61"/>
        <end position="79"/>
    </location>
</feature>
<feature type="transmembrane region" description="Helical" evidence="9">
    <location>
        <begin position="36"/>
        <end position="55"/>
    </location>
</feature>
<keyword evidence="5 9" id="KW-1133">Transmembrane helix</keyword>
<dbReference type="KEGG" id="bco:Bcell_2774"/>
<dbReference type="HOGENOM" id="CLU_077149_1_0_9"/>
<dbReference type="EMBL" id="CP002394">
    <property type="protein sequence ID" value="ADU31028.1"/>
    <property type="molecule type" value="Genomic_DNA"/>
</dbReference>
<dbReference type="RefSeq" id="WP_013489361.1">
    <property type="nucleotide sequence ID" value="NC_014829.1"/>
</dbReference>
<evidence type="ECO:0000256" key="5">
    <source>
        <dbReference type="ARBA" id="ARBA00022989"/>
    </source>
</evidence>
<comment type="subcellular location">
    <subcellularLocation>
        <location evidence="1">Cell membrane</location>
        <topology evidence="1">Multi-pass membrane protein</topology>
    </subcellularLocation>
</comment>
<dbReference type="Gene3D" id="3.30.240.20">
    <property type="entry name" value="bsu07140 like domains"/>
    <property type="match status" value="1"/>
</dbReference>
<evidence type="ECO:0000313" key="11">
    <source>
        <dbReference type="EMBL" id="ADU31028.1"/>
    </source>
</evidence>
<reference evidence="11" key="1">
    <citation type="submission" date="2010-12" db="EMBL/GenBank/DDBJ databases">
        <title>Complete sequence of Bacillus cellulosilyticus DSM 2522.</title>
        <authorList>
            <consortium name="US DOE Joint Genome Institute"/>
            <person name="Lucas S."/>
            <person name="Copeland A."/>
            <person name="Lapidus A."/>
            <person name="Cheng J.-F."/>
            <person name="Bruce D."/>
            <person name="Goodwin L."/>
            <person name="Pitluck S."/>
            <person name="Chertkov O."/>
            <person name="Detter J.C."/>
            <person name="Han C."/>
            <person name="Tapia R."/>
            <person name="Land M."/>
            <person name="Hauser L."/>
            <person name="Jeffries C."/>
            <person name="Kyrpides N."/>
            <person name="Ivanova N."/>
            <person name="Mikhailova N."/>
            <person name="Brumm P."/>
            <person name="Mead D."/>
            <person name="Woyke T."/>
        </authorList>
    </citation>
    <scope>NUCLEOTIDE SEQUENCE [LARGE SCALE GENOMIC DNA]</scope>
    <source>
        <strain evidence="11">DSM 2522</strain>
    </source>
</reference>
<keyword evidence="12" id="KW-1185">Reference proteome</keyword>
<comment type="similarity">
    <text evidence="2">Belongs to the UPF0702 family.</text>
</comment>
<evidence type="ECO:0000313" key="12">
    <source>
        <dbReference type="Proteomes" id="UP000001401"/>
    </source>
</evidence>
<dbReference type="AlphaFoldDB" id="E6TW72"/>
<keyword evidence="6 9" id="KW-0472">Membrane</keyword>
<sequence>MMDFVGVEWIWKSALIVIGGIILLRLAGRKSISQMTLAQTVIMIGIGSLLIQPLAGENIWSTLYVGFLLVLTLIIVEYGQLKFDFIEQLVTGNSKVLIKDGHLKLHNLRSVRLTVDQLETQLRLNNIMKIKDVKWATIEPNGQIAYVLKDDISPATKQDVNKIAKELTQLKELLKQPSPSDAEQLKGYNESQENLTLEKLSKEITDLKAQLGKSANVEDQNIFEEVDSESHNVTPPKHLQ</sequence>
<dbReference type="InterPro" id="IPR007353">
    <property type="entry name" value="DUF421"/>
</dbReference>
<dbReference type="Proteomes" id="UP000001401">
    <property type="component" value="Chromosome"/>
</dbReference>
<keyword evidence="7" id="KW-0175">Coiled coil</keyword>
<proteinExistence type="inferred from homology"/>
<evidence type="ECO:0000256" key="2">
    <source>
        <dbReference type="ARBA" id="ARBA00006448"/>
    </source>
</evidence>
<dbReference type="InterPro" id="IPR023090">
    <property type="entry name" value="UPF0702_alpha/beta_dom_sf"/>
</dbReference>
<name>E6TW72_EVAC2</name>
<evidence type="ECO:0000256" key="6">
    <source>
        <dbReference type="ARBA" id="ARBA00023136"/>
    </source>
</evidence>
<protein>
    <recommendedName>
        <fullName evidence="10">YetF C-terminal domain-containing protein</fullName>
    </recommendedName>
</protein>
<accession>E6TW72</accession>
<evidence type="ECO:0000256" key="8">
    <source>
        <dbReference type="SAM" id="MobiDB-lite"/>
    </source>
</evidence>
<feature type="coiled-coil region" evidence="7">
    <location>
        <begin position="190"/>
        <end position="217"/>
    </location>
</feature>
<keyword evidence="3" id="KW-1003">Cell membrane</keyword>
<dbReference type="Pfam" id="PF04239">
    <property type="entry name" value="DUF421"/>
    <property type="match status" value="1"/>
</dbReference>
<evidence type="ECO:0000256" key="3">
    <source>
        <dbReference type="ARBA" id="ARBA00022475"/>
    </source>
</evidence>
<evidence type="ECO:0000256" key="7">
    <source>
        <dbReference type="SAM" id="Coils"/>
    </source>
</evidence>
<feature type="transmembrane region" description="Helical" evidence="9">
    <location>
        <begin position="6"/>
        <end position="24"/>
    </location>
</feature>
<feature type="region of interest" description="Disordered" evidence="8">
    <location>
        <begin position="218"/>
        <end position="240"/>
    </location>
</feature>
<evidence type="ECO:0000256" key="9">
    <source>
        <dbReference type="SAM" id="Phobius"/>
    </source>
</evidence>